<accession>A0A4R1MJ19</accession>
<reference evidence="1 2" key="1">
    <citation type="submission" date="2019-03" db="EMBL/GenBank/DDBJ databases">
        <title>Genomic Encyclopedia of Type Strains, Phase IV (KMG-IV): sequencing the most valuable type-strain genomes for metagenomic binning, comparative biology and taxonomic classification.</title>
        <authorList>
            <person name="Goeker M."/>
        </authorList>
    </citation>
    <scope>NUCLEOTIDE SEQUENCE [LARGE SCALE GENOMIC DNA]</scope>
    <source>
        <strain evidence="1 2">DSM 24176</strain>
    </source>
</reference>
<name>A0A4R1MJ19_9FIRM</name>
<evidence type="ECO:0000313" key="1">
    <source>
        <dbReference type="EMBL" id="TCK92385.1"/>
    </source>
</evidence>
<gene>
    <name evidence="1" type="ORF">EDC19_2120</name>
</gene>
<sequence length="57" mass="6612">MRDIGAFFYCAQNSTNNTHITTQTKNKAMKVRLTSDSICNSYLENKYKAINLLRLHE</sequence>
<comment type="caution">
    <text evidence="1">The sequence shown here is derived from an EMBL/GenBank/DDBJ whole genome shotgun (WGS) entry which is preliminary data.</text>
</comment>
<proteinExistence type="predicted"/>
<organism evidence="1 2">
    <name type="scientific">Natranaerovirga hydrolytica</name>
    <dbReference type="NCBI Taxonomy" id="680378"/>
    <lineage>
        <taxon>Bacteria</taxon>
        <taxon>Bacillati</taxon>
        <taxon>Bacillota</taxon>
        <taxon>Clostridia</taxon>
        <taxon>Lachnospirales</taxon>
        <taxon>Natranaerovirgaceae</taxon>
        <taxon>Natranaerovirga</taxon>
    </lineage>
</organism>
<dbReference type="Proteomes" id="UP000294545">
    <property type="component" value="Unassembled WGS sequence"/>
</dbReference>
<protein>
    <submittedName>
        <fullName evidence="1">Uncharacterized protein</fullName>
    </submittedName>
</protein>
<dbReference type="AlphaFoldDB" id="A0A4R1MJ19"/>
<keyword evidence="2" id="KW-1185">Reference proteome</keyword>
<dbReference type="EMBL" id="SMGQ01000014">
    <property type="protein sequence ID" value="TCK92385.1"/>
    <property type="molecule type" value="Genomic_DNA"/>
</dbReference>
<evidence type="ECO:0000313" key="2">
    <source>
        <dbReference type="Proteomes" id="UP000294545"/>
    </source>
</evidence>